<dbReference type="Proteomes" id="UP001190336">
    <property type="component" value="Chromosome"/>
</dbReference>
<proteinExistence type="predicted"/>
<dbReference type="EMBL" id="OY726394">
    <property type="protein sequence ID" value="CAJ1493858.1"/>
    <property type="molecule type" value="Genomic_DNA"/>
</dbReference>
<gene>
    <name evidence="1" type="ORF">MU0083_000529</name>
</gene>
<protein>
    <recommendedName>
        <fullName evidence="3">Head decoration protein</fullName>
    </recommendedName>
</protein>
<dbReference type="RefSeq" id="WP_308475428.1">
    <property type="nucleotide sequence ID" value="NZ_OY726394.1"/>
</dbReference>
<evidence type="ECO:0000313" key="2">
    <source>
        <dbReference type="Proteomes" id="UP001190336"/>
    </source>
</evidence>
<keyword evidence="2" id="KW-1185">Reference proteome</keyword>
<accession>A0ABN9MSD2</accession>
<reference evidence="1 2" key="1">
    <citation type="submission" date="2023-08" db="EMBL/GenBank/DDBJ databases">
        <authorList>
            <person name="Folkvardsen B D."/>
            <person name="Norman A."/>
        </authorList>
    </citation>
    <scope>NUCLEOTIDE SEQUENCE [LARGE SCALE GENOMIC DNA]</scope>
    <source>
        <strain evidence="1 2">Mu0083</strain>
    </source>
</reference>
<name>A0ABN9MSD2_9MYCO</name>
<evidence type="ECO:0000313" key="1">
    <source>
        <dbReference type="EMBL" id="CAJ1493858.1"/>
    </source>
</evidence>
<organism evidence="1 2">
    <name type="scientific">[Mycobacterium] kokjensenii</name>
    <dbReference type="NCBI Taxonomy" id="3064287"/>
    <lineage>
        <taxon>Bacteria</taxon>
        <taxon>Bacillati</taxon>
        <taxon>Actinomycetota</taxon>
        <taxon>Actinomycetes</taxon>
        <taxon>Mycobacteriales</taxon>
        <taxon>Mycobacteriaceae</taxon>
        <taxon>Mycolicibacter</taxon>
    </lineage>
</organism>
<sequence>MATLRDLSQLTGIGIVADHDPEFDIPVLDGLQRQGDVLVLPGSAVATTAVPTAGTPVVRGESSGNTHGIYAVDGPVYCDNDLADELRVATVTVPNGSVAYLCHPEHGFMGIGPGNYEIRRQREWARGIRTVAD</sequence>
<evidence type="ECO:0008006" key="3">
    <source>
        <dbReference type="Google" id="ProtNLM"/>
    </source>
</evidence>